<dbReference type="InterPro" id="IPR000182">
    <property type="entry name" value="GNAT_dom"/>
</dbReference>
<dbReference type="Gene3D" id="3.40.630.30">
    <property type="match status" value="1"/>
</dbReference>
<name>A0A1I5EER2_9GAMM</name>
<evidence type="ECO:0000313" key="3">
    <source>
        <dbReference type="Proteomes" id="UP000198968"/>
    </source>
</evidence>
<evidence type="ECO:0000313" key="2">
    <source>
        <dbReference type="EMBL" id="SFO10009.1"/>
    </source>
</evidence>
<reference evidence="3" key="1">
    <citation type="submission" date="2016-10" db="EMBL/GenBank/DDBJ databases">
        <authorList>
            <person name="Varghese N."/>
            <person name="Submissions S."/>
        </authorList>
    </citation>
    <scope>NUCLEOTIDE SEQUENCE [LARGE SCALE GENOMIC DNA]</scope>
    <source>
        <strain evidence="3">OV426</strain>
    </source>
</reference>
<keyword evidence="3" id="KW-1185">Reference proteome</keyword>
<dbReference type="GO" id="GO:0016747">
    <property type="term" value="F:acyltransferase activity, transferring groups other than amino-acyl groups"/>
    <property type="evidence" value="ECO:0007669"/>
    <property type="project" value="InterPro"/>
</dbReference>
<feature type="domain" description="N-acetyltransferase" evidence="1">
    <location>
        <begin position="22"/>
        <end position="159"/>
    </location>
</feature>
<keyword evidence="2" id="KW-0808">Transferase</keyword>
<dbReference type="Pfam" id="PF13508">
    <property type="entry name" value="Acetyltransf_7"/>
    <property type="match status" value="1"/>
</dbReference>
<accession>A0A1I5EER2</accession>
<dbReference type="CDD" id="cd04301">
    <property type="entry name" value="NAT_SF"/>
    <property type="match status" value="1"/>
</dbReference>
<dbReference type="InterPro" id="IPR016181">
    <property type="entry name" value="Acyl_CoA_acyltransferase"/>
</dbReference>
<dbReference type="Proteomes" id="UP000198968">
    <property type="component" value="Unassembled WGS sequence"/>
</dbReference>
<dbReference type="SUPFAM" id="SSF55729">
    <property type="entry name" value="Acyl-CoA N-acyltransferases (Nat)"/>
    <property type="match status" value="1"/>
</dbReference>
<organism evidence="2 3">
    <name type="scientific">Candidatus Pantoea varia</name>
    <dbReference type="NCBI Taxonomy" id="1881036"/>
    <lineage>
        <taxon>Bacteria</taxon>
        <taxon>Pseudomonadati</taxon>
        <taxon>Pseudomonadota</taxon>
        <taxon>Gammaproteobacteria</taxon>
        <taxon>Enterobacterales</taxon>
        <taxon>Erwiniaceae</taxon>
        <taxon>Pantoea</taxon>
    </lineage>
</organism>
<dbReference type="PROSITE" id="PS51186">
    <property type="entry name" value="GNAT"/>
    <property type="match status" value="1"/>
</dbReference>
<proteinExistence type="predicted"/>
<protein>
    <submittedName>
        <fullName evidence="2">Acetyltransferase (GNAT) domain-containing protein</fullName>
    </submittedName>
</protein>
<evidence type="ECO:0000259" key="1">
    <source>
        <dbReference type="PROSITE" id="PS51186"/>
    </source>
</evidence>
<gene>
    <name evidence="2" type="ORF">SAMN05428971_2904</name>
</gene>
<dbReference type="AlphaFoldDB" id="A0A1I5EER2"/>
<sequence length="167" mass="18855">MKAEIMERLMDIKFANLTPGCPGFVELKAQSMAEVFNMLCRLEENWLSGHNRFNRPGEKLMGAYADGLIVGTCGLNIDPFTQSAVTGRLRHFYVDPRWRNRRIGSGLLSETLKDAGRWFDFINTNAPTSAFTFYEQAGFVALSDMEKVTHQLCLRNPAHESSSELES</sequence>
<dbReference type="EMBL" id="FOVG01000003">
    <property type="protein sequence ID" value="SFO10009.1"/>
    <property type="molecule type" value="Genomic_DNA"/>
</dbReference>